<dbReference type="Pfam" id="PF00646">
    <property type="entry name" value="F-box"/>
    <property type="match status" value="1"/>
</dbReference>
<comment type="caution">
    <text evidence="2">The sequence shown here is derived from an EMBL/GenBank/DDBJ whole genome shotgun (WGS) entry which is preliminary data.</text>
</comment>
<proteinExistence type="predicted"/>
<dbReference type="EMBL" id="CAWUPB010000858">
    <property type="protein sequence ID" value="CAK7327752.1"/>
    <property type="molecule type" value="Genomic_DNA"/>
</dbReference>
<dbReference type="CDD" id="cd22157">
    <property type="entry name" value="F-box_AtFBW1-like"/>
    <property type="match status" value="1"/>
</dbReference>
<dbReference type="SMART" id="SM00256">
    <property type="entry name" value="FBOX"/>
    <property type="match status" value="1"/>
</dbReference>
<feature type="domain" description="F-box" evidence="1">
    <location>
        <begin position="16"/>
        <end position="56"/>
    </location>
</feature>
<dbReference type="InterPro" id="IPR036047">
    <property type="entry name" value="F-box-like_dom_sf"/>
</dbReference>
<dbReference type="InterPro" id="IPR001810">
    <property type="entry name" value="F-box_dom"/>
</dbReference>
<dbReference type="PANTHER" id="PTHR31672:SF13">
    <property type="entry name" value="F-BOX PROTEIN CPR30-LIKE"/>
    <property type="match status" value="1"/>
</dbReference>
<dbReference type="Proteomes" id="UP001314170">
    <property type="component" value="Unassembled WGS sequence"/>
</dbReference>
<protein>
    <recommendedName>
        <fullName evidence="1">F-box domain-containing protein</fullName>
    </recommendedName>
</protein>
<evidence type="ECO:0000313" key="3">
    <source>
        <dbReference type="Proteomes" id="UP001314170"/>
    </source>
</evidence>
<dbReference type="InterPro" id="IPR050796">
    <property type="entry name" value="SCF_F-box_component"/>
</dbReference>
<sequence>MDDTKQEVANTNVTKFSEDLITEILLRMPVRILLRFRCVCKAWFRLISHEDFANLHLRRSPPGILNKLSPEGGKLHLFQMGETGKASKVEEMKFVPETNLPATLDIELMNSCNGLLCLSEGEFRNVIHVCNPVLREHITIQVDDHKASGRLPAPPNCDGNLDGFVRLGVFNDCLSVTVCKWDAPYEIHIWAMKEYGVQESWFKHILIKSQYRHFTFYEPLILLRRGQILILLEEKLLVCCYNIEEDRFRGNIIQCYNVEDMPAIAYKPSFVSLHHIVTRHEQVLSIDCVSNISLLKVLLRDFSQKVL</sequence>
<evidence type="ECO:0000259" key="1">
    <source>
        <dbReference type="SMART" id="SM00256"/>
    </source>
</evidence>
<keyword evidence="3" id="KW-1185">Reference proteome</keyword>
<dbReference type="AlphaFoldDB" id="A0AAV1R181"/>
<evidence type="ECO:0000313" key="2">
    <source>
        <dbReference type="EMBL" id="CAK7327752.1"/>
    </source>
</evidence>
<organism evidence="2 3">
    <name type="scientific">Dovyalis caffra</name>
    <dbReference type="NCBI Taxonomy" id="77055"/>
    <lineage>
        <taxon>Eukaryota</taxon>
        <taxon>Viridiplantae</taxon>
        <taxon>Streptophyta</taxon>
        <taxon>Embryophyta</taxon>
        <taxon>Tracheophyta</taxon>
        <taxon>Spermatophyta</taxon>
        <taxon>Magnoliopsida</taxon>
        <taxon>eudicotyledons</taxon>
        <taxon>Gunneridae</taxon>
        <taxon>Pentapetalae</taxon>
        <taxon>rosids</taxon>
        <taxon>fabids</taxon>
        <taxon>Malpighiales</taxon>
        <taxon>Salicaceae</taxon>
        <taxon>Flacourtieae</taxon>
        <taxon>Dovyalis</taxon>
    </lineage>
</organism>
<dbReference type="SUPFAM" id="SSF81383">
    <property type="entry name" value="F-box domain"/>
    <property type="match status" value="1"/>
</dbReference>
<dbReference type="PANTHER" id="PTHR31672">
    <property type="entry name" value="BNACNNG10540D PROTEIN"/>
    <property type="match status" value="1"/>
</dbReference>
<dbReference type="Gene3D" id="1.20.1280.50">
    <property type="match status" value="1"/>
</dbReference>
<name>A0AAV1R181_9ROSI</name>
<reference evidence="2 3" key="1">
    <citation type="submission" date="2024-01" db="EMBL/GenBank/DDBJ databases">
        <authorList>
            <person name="Waweru B."/>
        </authorList>
    </citation>
    <scope>NUCLEOTIDE SEQUENCE [LARGE SCALE GENOMIC DNA]</scope>
</reference>
<gene>
    <name evidence="2" type="ORF">DCAF_LOCUS5468</name>
</gene>
<accession>A0AAV1R181</accession>